<feature type="compositionally biased region" description="Acidic residues" evidence="1">
    <location>
        <begin position="1"/>
        <end position="12"/>
    </location>
</feature>
<feature type="region of interest" description="Disordered" evidence="1">
    <location>
        <begin position="1"/>
        <end position="21"/>
    </location>
</feature>
<reference evidence="2 3" key="1">
    <citation type="journal article" date="2018" name="Front. Plant Sci.">
        <title>Red Clover (Trifolium pratense) and Zigzag Clover (T. medium) - A Picture of Genomic Similarities and Differences.</title>
        <authorList>
            <person name="Dluhosova J."/>
            <person name="Istvanek J."/>
            <person name="Nedelnik J."/>
            <person name="Repkova J."/>
        </authorList>
    </citation>
    <scope>NUCLEOTIDE SEQUENCE [LARGE SCALE GENOMIC DNA]</scope>
    <source>
        <strain evidence="3">cv. 10/8</strain>
        <tissue evidence="2">Leaf</tissue>
    </source>
</reference>
<comment type="caution">
    <text evidence="2">The sequence shown here is derived from an EMBL/GenBank/DDBJ whole genome shotgun (WGS) entry which is preliminary data.</text>
</comment>
<organism evidence="2 3">
    <name type="scientific">Trifolium medium</name>
    <dbReference type="NCBI Taxonomy" id="97028"/>
    <lineage>
        <taxon>Eukaryota</taxon>
        <taxon>Viridiplantae</taxon>
        <taxon>Streptophyta</taxon>
        <taxon>Embryophyta</taxon>
        <taxon>Tracheophyta</taxon>
        <taxon>Spermatophyta</taxon>
        <taxon>Magnoliopsida</taxon>
        <taxon>eudicotyledons</taxon>
        <taxon>Gunneridae</taxon>
        <taxon>Pentapetalae</taxon>
        <taxon>rosids</taxon>
        <taxon>fabids</taxon>
        <taxon>Fabales</taxon>
        <taxon>Fabaceae</taxon>
        <taxon>Papilionoideae</taxon>
        <taxon>50 kb inversion clade</taxon>
        <taxon>NPAAA clade</taxon>
        <taxon>Hologalegina</taxon>
        <taxon>IRL clade</taxon>
        <taxon>Trifolieae</taxon>
        <taxon>Trifolium</taxon>
    </lineage>
</organism>
<protein>
    <submittedName>
        <fullName evidence="2">Uncharacterized protein</fullName>
    </submittedName>
</protein>
<sequence length="54" mass="5753">SVEEIQDSDSGDEIQVPVDGHPMILGPALPRGFFGRPMILGPAMPRGRPMILGP</sequence>
<proteinExistence type="predicted"/>
<evidence type="ECO:0000256" key="1">
    <source>
        <dbReference type="SAM" id="MobiDB-lite"/>
    </source>
</evidence>
<feature type="non-terminal residue" evidence="2">
    <location>
        <position position="54"/>
    </location>
</feature>
<name>A0A392TRZ6_9FABA</name>
<dbReference type="AlphaFoldDB" id="A0A392TRZ6"/>
<evidence type="ECO:0000313" key="2">
    <source>
        <dbReference type="EMBL" id="MCI63000.1"/>
    </source>
</evidence>
<dbReference type="Proteomes" id="UP000265520">
    <property type="component" value="Unassembled WGS sequence"/>
</dbReference>
<keyword evidence="3" id="KW-1185">Reference proteome</keyword>
<feature type="non-terminal residue" evidence="2">
    <location>
        <position position="1"/>
    </location>
</feature>
<dbReference type="EMBL" id="LXQA010629216">
    <property type="protein sequence ID" value="MCI63000.1"/>
    <property type="molecule type" value="Genomic_DNA"/>
</dbReference>
<evidence type="ECO:0000313" key="3">
    <source>
        <dbReference type="Proteomes" id="UP000265520"/>
    </source>
</evidence>
<accession>A0A392TRZ6</accession>